<evidence type="ECO:0000256" key="4">
    <source>
        <dbReference type="ARBA" id="ARBA00023136"/>
    </source>
</evidence>
<keyword evidence="8" id="KW-1185">Reference proteome</keyword>
<reference evidence="8" key="1">
    <citation type="journal article" date="2019" name="Int. J. Syst. Evol. Microbiol.">
        <title>The Global Catalogue of Microorganisms (GCM) 10K type strain sequencing project: providing services to taxonomists for standard genome sequencing and annotation.</title>
        <authorList>
            <consortium name="The Broad Institute Genomics Platform"/>
            <consortium name="The Broad Institute Genome Sequencing Center for Infectious Disease"/>
            <person name="Wu L."/>
            <person name="Ma J."/>
        </authorList>
    </citation>
    <scope>NUCLEOTIDE SEQUENCE [LARGE SCALE GENOMIC DNA]</scope>
    <source>
        <strain evidence="8">JCM 12607</strain>
    </source>
</reference>
<feature type="transmembrane region" description="Helical" evidence="5">
    <location>
        <begin position="27"/>
        <end position="45"/>
    </location>
</feature>
<dbReference type="EMBL" id="JBHTGL010000008">
    <property type="protein sequence ID" value="MFD0628906.1"/>
    <property type="molecule type" value="Genomic_DNA"/>
</dbReference>
<feature type="transmembrane region" description="Helical" evidence="5">
    <location>
        <begin position="235"/>
        <end position="257"/>
    </location>
</feature>
<accession>A0ABW2X8M2</accession>
<feature type="transmembrane region" description="Helical" evidence="5">
    <location>
        <begin position="57"/>
        <end position="81"/>
    </location>
</feature>
<organism evidence="7 8">
    <name type="scientific">Streptomyces sanglieri</name>
    <dbReference type="NCBI Taxonomy" id="193460"/>
    <lineage>
        <taxon>Bacteria</taxon>
        <taxon>Bacillati</taxon>
        <taxon>Actinomycetota</taxon>
        <taxon>Actinomycetes</taxon>
        <taxon>Kitasatosporales</taxon>
        <taxon>Streptomycetaceae</taxon>
        <taxon>Streptomyces</taxon>
    </lineage>
</organism>
<protein>
    <submittedName>
        <fullName evidence="7">MFS transporter</fullName>
    </submittedName>
</protein>
<keyword evidence="4 5" id="KW-0472">Membrane</keyword>
<feature type="transmembrane region" description="Helical" evidence="5">
    <location>
        <begin position="117"/>
        <end position="143"/>
    </location>
</feature>
<dbReference type="PANTHER" id="PTHR42910:SF1">
    <property type="entry name" value="MAJOR FACILITATOR SUPERFAMILY (MFS) PROFILE DOMAIN-CONTAINING PROTEIN"/>
    <property type="match status" value="1"/>
</dbReference>
<dbReference type="InterPro" id="IPR020846">
    <property type="entry name" value="MFS_dom"/>
</dbReference>
<feature type="transmembrane region" description="Helical" evidence="5">
    <location>
        <begin position="263"/>
        <end position="284"/>
    </location>
</feature>
<evidence type="ECO:0000313" key="7">
    <source>
        <dbReference type="EMBL" id="MFD0628906.1"/>
    </source>
</evidence>
<dbReference type="InterPro" id="IPR036259">
    <property type="entry name" value="MFS_trans_sf"/>
</dbReference>
<dbReference type="Pfam" id="PF07690">
    <property type="entry name" value="MFS_1"/>
    <property type="match status" value="1"/>
</dbReference>
<keyword evidence="2 5" id="KW-0812">Transmembrane</keyword>
<comment type="subcellular location">
    <subcellularLocation>
        <location evidence="1">Cell membrane</location>
        <topology evidence="1">Multi-pass membrane protein</topology>
    </subcellularLocation>
</comment>
<evidence type="ECO:0000256" key="5">
    <source>
        <dbReference type="SAM" id="Phobius"/>
    </source>
</evidence>
<comment type="caution">
    <text evidence="7">The sequence shown here is derived from an EMBL/GenBank/DDBJ whole genome shotgun (WGS) entry which is preliminary data.</text>
</comment>
<feature type="transmembrane region" description="Helical" evidence="5">
    <location>
        <begin position="93"/>
        <end position="111"/>
    </location>
</feature>
<name>A0ABW2X8M2_9ACTN</name>
<dbReference type="Proteomes" id="UP001596915">
    <property type="component" value="Unassembled WGS sequence"/>
</dbReference>
<evidence type="ECO:0000256" key="3">
    <source>
        <dbReference type="ARBA" id="ARBA00022989"/>
    </source>
</evidence>
<dbReference type="Gene3D" id="1.20.1250.20">
    <property type="entry name" value="MFS general substrate transporter like domains"/>
    <property type="match status" value="1"/>
</dbReference>
<evidence type="ECO:0000256" key="1">
    <source>
        <dbReference type="ARBA" id="ARBA00004651"/>
    </source>
</evidence>
<feature type="transmembrane region" description="Helical" evidence="5">
    <location>
        <begin position="383"/>
        <end position="403"/>
    </location>
</feature>
<gene>
    <name evidence="7" type="ORF">ACFQ2K_46135</name>
</gene>
<dbReference type="CDD" id="cd17324">
    <property type="entry name" value="MFS_NepI_like"/>
    <property type="match status" value="1"/>
</dbReference>
<keyword evidence="3 5" id="KW-1133">Transmembrane helix</keyword>
<sequence length="425" mass="43899">MAHTTQETPSRAVPRTMSPQPALGRGLVLLMALAAALSCAGNYFAQPLLDLIEGNLHIGVTAAGLIVTAAQAGYALGLILLVPLGDVMDRRRLAVGLFALTAFFLLATAAAPTGPLLIAGTLLTALTSVGAQVVVPFAAALAAPAERGRIVGVVMSGVLLGGLFGRLAAGALSEFGGWRTVYWVNALLMAVMAVLLHKRLPRLPRPGDAAAMSYTGLLRSTLALLRQEPLLRRRAAIGAFSMASYSVQLTALTFLLTRPPFEWNAAAIGLFGLVGVIGVVGMNIGARLSDRGRVQAVSGTAAALLTLAWLPLLAGERSLLWLTVGVILLNIAQQAGLNSSQNVIYALRPEARNRINSAFMTLFFMGGAAGAALASVVWSRAGWSGICLLGGVLAAGSLVLWVLERTRTASAARPGNGAGSGAVSR</sequence>
<evidence type="ECO:0000256" key="2">
    <source>
        <dbReference type="ARBA" id="ARBA00022692"/>
    </source>
</evidence>
<evidence type="ECO:0000259" key="6">
    <source>
        <dbReference type="PROSITE" id="PS50850"/>
    </source>
</evidence>
<dbReference type="SUPFAM" id="SSF103473">
    <property type="entry name" value="MFS general substrate transporter"/>
    <property type="match status" value="1"/>
</dbReference>
<dbReference type="PROSITE" id="PS50850">
    <property type="entry name" value="MFS"/>
    <property type="match status" value="1"/>
</dbReference>
<feature type="transmembrane region" description="Helical" evidence="5">
    <location>
        <begin position="150"/>
        <end position="168"/>
    </location>
</feature>
<proteinExistence type="predicted"/>
<evidence type="ECO:0000313" key="8">
    <source>
        <dbReference type="Proteomes" id="UP001596915"/>
    </source>
</evidence>
<feature type="domain" description="Major facilitator superfamily (MFS) profile" evidence="6">
    <location>
        <begin position="27"/>
        <end position="408"/>
    </location>
</feature>
<feature type="transmembrane region" description="Helical" evidence="5">
    <location>
        <begin position="180"/>
        <end position="196"/>
    </location>
</feature>
<dbReference type="InterPro" id="IPR011701">
    <property type="entry name" value="MFS"/>
</dbReference>
<feature type="transmembrane region" description="Helical" evidence="5">
    <location>
        <begin position="358"/>
        <end position="377"/>
    </location>
</feature>
<dbReference type="PANTHER" id="PTHR42910">
    <property type="entry name" value="TRANSPORTER SCO4007-RELATED"/>
    <property type="match status" value="1"/>
</dbReference>